<proteinExistence type="predicted"/>
<organism evidence="2">
    <name type="scientific">viral metagenome</name>
    <dbReference type="NCBI Taxonomy" id="1070528"/>
    <lineage>
        <taxon>unclassified sequences</taxon>
        <taxon>metagenomes</taxon>
        <taxon>organismal metagenomes</taxon>
    </lineage>
</organism>
<dbReference type="AlphaFoldDB" id="A0A6C0BXV7"/>
<accession>A0A6C0BXV7</accession>
<keyword evidence="1" id="KW-0472">Membrane</keyword>
<evidence type="ECO:0000256" key="1">
    <source>
        <dbReference type="SAM" id="Phobius"/>
    </source>
</evidence>
<feature type="transmembrane region" description="Helical" evidence="1">
    <location>
        <begin position="12"/>
        <end position="35"/>
    </location>
</feature>
<dbReference type="EMBL" id="MN739272">
    <property type="protein sequence ID" value="QHS96651.1"/>
    <property type="molecule type" value="Genomic_DNA"/>
</dbReference>
<name>A0A6C0BXV7_9ZZZZ</name>
<protein>
    <submittedName>
        <fullName evidence="2">Uncharacterized protein</fullName>
    </submittedName>
</protein>
<sequence>MKQRQSDSSQKFDIAVGFCFEFYRSLMAAFLIMFVPQKCGDDACGTLDNMLAGKSGLYDAAGSINIVTFLTFLYLYYVEIKRENKMIDYLEINRELPKDNESVGEALVKLDQDKQDELHQLDHKYLHAGYGAMVMFAANTGLSAVPILQNSLDAKTYTVLLTNVLFIASKLHEVHSIVNTKENVFYSAYLTERQQFNDADPDVISPIAVSSDEQQLVSSEGVEIQETKEEV</sequence>
<keyword evidence="1" id="KW-0812">Transmembrane</keyword>
<feature type="transmembrane region" description="Helical" evidence="1">
    <location>
        <begin position="55"/>
        <end position="77"/>
    </location>
</feature>
<evidence type="ECO:0000313" key="2">
    <source>
        <dbReference type="EMBL" id="QHS96651.1"/>
    </source>
</evidence>
<keyword evidence="1" id="KW-1133">Transmembrane helix</keyword>
<reference evidence="2" key="1">
    <citation type="journal article" date="2020" name="Nature">
        <title>Giant virus diversity and host interactions through global metagenomics.</title>
        <authorList>
            <person name="Schulz F."/>
            <person name="Roux S."/>
            <person name="Paez-Espino D."/>
            <person name="Jungbluth S."/>
            <person name="Walsh D.A."/>
            <person name="Denef V.J."/>
            <person name="McMahon K.D."/>
            <person name="Konstantinidis K.T."/>
            <person name="Eloe-Fadrosh E.A."/>
            <person name="Kyrpides N.C."/>
            <person name="Woyke T."/>
        </authorList>
    </citation>
    <scope>NUCLEOTIDE SEQUENCE</scope>
    <source>
        <strain evidence="2">GVMAG-M-3300020166-18</strain>
    </source>
</reference>